<protein>
    <submittedName>
        <fullName evidence="3">EAL domain-containing protein</fullName>
    </submittedName>
</protein>
<keyword evidence="1" id="KW-0812">Transmembrane</keyword>
<dbReference type="InterPro" id="IPR001633">
    <property type="entry name" value="EAL_dom"/>
</dbReference>
<feature type="transmembrane region" description="Helical" evidence="1">
    <location>
        <begin position="12"/>
        <end position="33"/>
    </location>
</feature>
<evidence type="ECO:0000256" key="1">
    <source>
        <dbReference type="SAM" id="Phobius"/>
    </source>
</evidence>
<proteinExistence type="predicted"/>
<dbReference type="PANTHER" id="PTHR33121:SF79">
    <property type="entry name" value="CYCLIC DI-GMP PHOSPHODIESTERASE PDED-RELATED"/>
    <property type="match status" value="1"/>
</dbReference>
<dbReference type="Gene3D" id="3.20.20.450">
    <property type="entry name" value="EAL domain"/>
    <property type="match status" value="1"/>
</dbReference>
<feature type="domain" description="EAL" evidence="2">
    <location>
        <begin position="248"/>
        <end position="496"/>
    </location>
</feature>
<dbReference type="EMBL" id="CP090615">
    <property type="protein sequence ID" value="UTT86647.1"/>
    <property type="molecule type" value="Genomic_DNA"/>
</dbReference>
<dbReference type="RefSeq" id="WP_255232399.1">
    <property type="nucleotide sequence ID" value="NZ_CP090615.1"/>
</dbReference>
<accession>A0ABY5G8X3</accession>
<gene>
    <name evidence="3" type="ORF">LZI70_14480</name>
</gene>
<feature type="transmembrane region" description="Helical" evidence="1">
    <location>
        <begin position="221"/>
        <end position="241"/>
    </location>
</feature>
<keyword evidence="1" id="KW-0472">Membrane</keyword>
<keyword evidence="4" id="KW-1185">Reference proteome</keyword>
<dbReference type="InterPro" id="IPR050706">
    <property type="entry name" value="Cyclic-di-GMP_PDE-like"/>
</dbReference>
<dbReference type="Proteomes" id="UP001059120">
    <property type="component" value="Chromosome 2"/>
</dbReference>
<organism evidence="3 4">
    <name type="scientific">Vibrio pelagius</name>
    <dbReference type="NCBI Taxonomy" id="28169"/>
    <lineage>
        <taxon>Bacteria</taxon>
        <taxon>Pseudomonadati</taxon>
        <taxon>Pseudomonadota</taxon>
        <taxon>Gammaproteobacteria</taxon>
        <taxon>Vibrionales</taxon>
        <taxon>Vibrionaceae</taxon>
        <taxon>Vibrio</taxon>
    </lineage>
</organism>
<dbReference type="SMART" id="SM00052">
    <property type="entry name" value="EAL"/>
    <property type="match status" value="1"/>
</dbReference>
<dbReference type="SUPFAM" id="SSF141868">
    <property type="entry name" value="EAL domain-like"/>
    <property type="match status" value="1"/>
</dbReference>
<dbReference type="InterPro" id="IPR035919">
    <property type="entry name" value="EAL_sf"/>
</dbReference>
<evidence type="ECO:0000259" key="2">
    <source>
        <dbReference type="PROSITE" id="PS50883"/>
    </source>
</evidence>
<reference evidence="3" key="1">
    <citation type="submission" date="2022-01" db="EMBL/GenBank/DDBJ databases">
        <title>Alginate degradation mechanism of Vibrio pelagius WXL662.</title>
        <authorList>
            <person name="He X."/>
        </authorList>
    </citation>
    <scope>NUCLEOTIDE SEQUENCE</scope>
    <source>
        <strain evidence="3">WXL662</strain>
    </source>
</reference>
<evidence type="ECO:0000313" key="4">
    <source>
        <dbReference type="Proteomes" id="UP001059120"/>
    </source>
</evidence>
<sequence>MKLNIRQSTSSLRLVYFAPIVLVMCTVVILTFLSVKDTLRSLGDGYAENYHRIVLNVSIENKSALVAPQQCGFLQQVLRYEREILEMQIVSNNQIVCSSLGEVGTREIVDIESLSKTPQVFQLASLPRSKKDLSVAVINRRVLNEQEYYAVSLIDLDFMRASLGYRTDDRISSAALFIGKDSAPSDIPRASGWFTYTAETGIPQHQIQVVASDVLILNKTWFYFLAAIPGTLVVYIAFYFIRRHFIRNQGFDNEVKQAIRRKEFILHYQPQIDCKTGELSGVEALVRWRHPERGLIFPDVFIPALEEFNLINQLTDLVVERAISDFSPYSFPHAFHLGINFPPGYFASSDKQKFLIEQADLLRACGIHLGLEITERQLIDNRAKSAIEYLRQHGLEILIDDFGTGQTSLAMLETTPIDYLKIDKCFVDSIGSQSVTAPVLDAIISMAKGLDLKLVAEGVEEQSQADYLVSRGVAIHQGYLYSKPVPFESLSLPAEP</sequence>
<name>A0ABY5G8X3_VIBPE</name>
<evidence type="ECO:0000313" key="3">
    <source>
        <dbReference type="EMBL" id="UTT86647.1"/>
    </source>
</evidence>
<dbReference type="CDD" id="cd01948">
    <property type="entry name" value="EAL"/>
    <property type="match status" value="1"/>
</dbReference>
<dbReference type="PROSITE" id="PS50883">
    <property type="entry name" value="EAL"/>
    <property type="match status" value="1"/>
</dbReference>
<keyword evidence="1" id="KW-1133">Transmembrane helix</keyword>
<dbReference type="PANTHER" id="PTHR33121">
    <property type="entry name" value="CYCLIC DI-GMP PHOSPHODIESTERASE PDEF"/>
    <property type="match status" value="1"/>
</dbReference>
<dbReference type="Pfam" id="PF00563">
    <property type="entry name" value="EAL"/>
    <property type="match status" value="1"/>
</dbReference>